<name>A0A7S1FCF1_NOCSC</name>
<dbReference type="EMBL" id="HBFQ01044054">
    <property type="protein sequence ID" value="CAD8856849.1"/>
    <property type="molecule type" value="Transcribed_RNA"/>
</dbReference>
<gene>
    <name evidence="2" type="ORF">NSCI0253_LOCUS31201</name>
</gene>
<feature type="region of interest" description="Disordered" evidence="1">
    <location>
        <begin position="259"/>
        <end position="286"/>
    </location>
</feature>
<evidence type="ECO:0000256" key="1">
    <source>
        <dbReference type="SAM" id="MobiDB-lite"/>
    </source>
</evidence>
<protein>
    <submittedName>
        <fullName evidence="2">Uncharacterized protein</fullName>
    </submittedName>
</protein>
<organism evidence="2">
    <name type="scientific">Noctiluca scintillans</name>
    <name type="common">Sea sparkle</name>
    <name type="synonym">Red tide dinoflagellate</name>
    <dbReference type="NCBI Taxonomy" id="2966"/>
    <lineage>
        <taxon>Eukaryota</taxon>
        <taxon>Sar</taxon>
        <taxon>Alveolata</taxon>
        <taxon>Dinophyceae</taxon>
        <taxon>Noctilucales</taxon>
        <taxon>Noctilucaceae</taxon>
        <taxon>Noctiluca</taxon>
    </lineage>
</organism>
<dbReference type="AlphaFoldDB" id="A0A7S1FCF1"/>
<proteinExistence type="predicted"/>
<feature type="compositionally biased region" description="Acidic residues" evidence="1">
    <location>
        <begin position="261"/>
        <end position="271"/>
    </location>
</feature>
<reference evidence="2" key="1">
    <citation type="submission" date="2021-01" db="EMBL/GenBank/DDBJ databases">
        <authorList>
            <person name="Corre E."/>
            <person name="Pelletier E."/>
            <person name="Niang G."/>
            <person name="Scheremetjew M."/>
            <person name="Finn R."/>
            <person name="Kale V."/>
            <person name="Holt S."/>
            <person name="Cochrane G."/>
            <person name="Meng A."/>
            <person name="Brown T."/>
            <person name="Cohen L."/>
        </authorList>
    </citation>
    <scope>NUCLEOTIDE SEQUENCE</scope>
</reference>
<evidence type="ECO:0000313" key="2">
    <source>
        <dbReference type="EMBL" id="CAD8856849.1"/>
    </source>
</evidence>
<sequence>MDGEAMSRALVLLQLVQRATQKVVVQLFHERELKHFGQDARPRFLIVSLTPGALGEGMFVKTFLSVMRLWRKTLKVIVVRSADYIFPTKEILEATVCPQLAEQLGIEVAELLDVFNSIFSVLALPFTPEGHSAVMEAEVARLTQRMVSHTSPGQSPSHTPRDALDDVVVAPSINVLIDTGSSSKALAGFHEPMSVPCAALEVDPRGVDHEEVALAMTGHDISSRDRALDDVHGAVPHLQDAMRYDAALVNMSVECWAVDSDTTDDSPEPVDYDPSSSMEAEHTVFV</sequence>
<accession>A0A7S1FCF1</accession>